<dbReference type="Proteomes" id="UP000519023">
    <property type="component" value="Unassembled WGS sequence"/>
</dbReference>
<dbReference type="EMBL" id="JABBFV010000046">
    <property type="protein sequence ID" value="NML13263.1"/>
    <property type="molecule type" value="Genomic_DNA"/>
</dbReference>
<proteinExistence type="predicted"/>
<reference evidence="1 2" key="1">
    <citation type="submission" date="2020-04" db="EMBL/GenBank/DDBJ databases">
        <title>Sphingobium sp. AR-3-1 isolated from Arctic soil.</title>
        <authorList>
            <person name="Dahal R.H."/>
            <person name="Chaudhary D.K."/>
        </authorList>
    </citation>
    <scope>NUCLEOTIDE SEQUENCE [LARGE SCALE GENOMIC DNA]</scope>
    <source>
        <strain evidence="1 2">AR-3-1</strain>
    </source>
</reference>
<comment type="caution">
    <text evidence="1">The sequence shown here is derived from an EMBL/GenBank/DDBJ whole genome shotgun (WGS) entry which is preliminary data.</text>
</comment>
<sequence length="104" mass="11165">MELDARDTTITSKEQVMVKAILRPLMEAIAASNSEGLIGTRDLTKLLAFATAAIVESDVEVVTPRAIRQAGEYFGKLVAHHAKALRTERTQSGSGFMAEFVAGS</sequence>
<dbReference type="AlphaFoldDB" id="A0A7X9X0E5"/>
<evidence type="ECO:0000313" key="1">
    <source>
        <dbReference type="EMBL" id="NML13263.1"/>
    </source>
</evidence>
<keyword evidence="2" id="KW-1185">Reference proteome</keyword>
<gene>
    <name evidence="1" type="ORF">HHL08_24630</name>
</gene>
<accession>A0A7X9X0E5</accession>
<evidence type="ECO:0000313" key="2">
    <source>
        <dbReference type="Proteomes" id="UP000519023"/>
    </source>
</evidence>
<name>A0A7X9X0E5_9SPHN</name>
<dbReference type="RefSeq" id="WP_169575521.1">
    <property type="nucleotide sequence ID" value="NZ_JABBFV010000046.1"/>
</dbReference>
<protein>
    <submittedName>
        <fullName evidence="1">Uncharacterized protein</fullName>
    </submittedName>
</protein>
<organism evidence="1 2">
    <name type="scientific">Sphingobium psychrophilum</name>
    <dbReference type="NCBI Taxonomy" id="2728834"/>
    <lineage>
        <taxon>Bacteria</taxon>
        <taxon>Pseudomonadati</taxon>
        <taxon>Pseudomonadota</taxon>
        <taxon>Alphaproteobacteria</taxon>
        <taxon>Sphingomonadales</taxon>
        <taxon>Sphingomonadaceae</taxon>
        <taxon>Sphingobium</taxon>
    </lineage>
</organism>